<dbReference type="Gene3D" id="1.10.530.10">
    <property type="match status" value="1"/>
</dbReference>
<dbReference type="Pfam" id="PF00877">
    <property type="entry name" value="NLPC_P60"/>
    <property type="match status" value="1"/>
</dbReference>
<protein>
    <submittedName>
        <fullName evidence="7">Transglycosylase SLT domain-containing protein</fullName>
    </submittedName>
</protein>
<keyword evidence="5" id="KW-1133">Transmembrane helix</keyword>
<reference evidence="7 8" key="1">
    <citation type="submission" date="2020-08" db="EMBL/GenBank/DDBJ databases">
        <title>Listeria ohnekaius sp. nov. and Listeria portnoyii sp. nov. isolated from non-agricultural and natural environments.</title>
        <authorList>
            <person name="Weller D."/>
            <person name="Belias A.M."/>
            <person name="Liao J."/>
            <person name="Guo S."/>
            <person name="Orsi R.H."/>
            <person name="Wiedmann M."/>
        </authorList>
    </citation>
    <scope>NUCLEOTIDE SEQUENCE [LARGE SCALE GENOMIC DNA]</scope>
    <source>
        <strain evidence="7 8">FSL W9-0585</strain>
    </source>
</reference>
<accession>A0A7W1T4X0</accession>
<dbReference type="RefSeq" id="WP_181675761.1">
    <property type="nucleotide sequence ID" value="NZ_JABJVM010000003.1"/>
</dbReference>
<dbReference type="InterPro" id="IPR051202">
    <property type="entry name" value="Peptidase_C40"/>
</dbReference>
<dbReference type="Pfam" id="PF13702">
    <property type="entry name" value="Lysozyme_like"/>
    <property type="match status" value="1"/>
</dbReference>
<keyword evidence="4" id="KW-0788">Thiol protease</keyword>
<keyword evidence="5" id="KW-0472">Membrane</keyword>
<dbReference type="InterPro" id="IPR038765">
    <property type="entry name" value="Papain-like_cys_pep_sf"/>
</dbReference>
<dbReference type="Gene3D" id="3.90.1720.10">
    <property type="entry name" value="endopeptidase domain like (from Nostoc punctiforme)"/>
    <property type="match status" value="1"/>
</dbReference>
<feature type="domain" description="NlpC/P60" evidence="6">
    <location>
        <begin position="200"/>
        <end position="323"/>
    </location>
</feature>
<dbReference type="SUPFAM" id="SSF54001">
    <property type="entry name" value="Cysteine proteinases"/>
    <property type="match status" value="1"/>
</dbReference>
<dbReference type="CDD" id="cd16891">
    <property type="entry name" value="CwlT-like"/>
    <property type="match status" value="1"/>
</dbReference>
<dbReference type="GO" id="GO:0008234">
    <property type="term" value="F:cysteine-type peptidase activity"/>
    <property type="evidence" value="ECO:0007669"/>
    <property type="project" value="UniProtKB-KW"/>
</dbReference>
<evidence type="ECO:0000259" key="6">
    <source>
        <dbReference type="PROSITE" id="PS51935"/>
    </source>
</evidence>
<dbReference type="PANTHER" id="PTHR47053">
    <property type="entry name" value="MUREIN DD-ENDOPEPTIDASE MEPH-RELATED"/>
    <property type="match status" value="1"/>
</dbReference>
<keyword evidence="8" id="KW-1185">Reference proteome</keyword>
<keyword evidence="3" id="KW-0378">Hydrolase</keyword>
<organism evidence="7 8">
    <name type="scientific">Listeria rustica</name>
    <dbReference type="NCBI Taxonomy" id="2713503"/>
    <lineage>
        <taxon>Bacteria</taxon>
        <taxon>Bacillati</taxon>
        <taxon>Bacillota</taxon>
        <taxon>Bacilli</taxon>
        <taxon>Bacillales</taxon>
        <taxon>Listeriaceae</taxon>
        <taxon>Listeria</taxon>
    </lineage>
</organism>
<evidence type="ECO:0000313" key="7">
    <source>
        <dbReference type="EMBL" id="MBA3925538.1"/>
    </source>
</evidence>
<dbReference type="Proteomes" id="UP000548787">
    <property type="component" value="Unassembled WGS sequence"/>
</dbReference>
<dbReference type="PANTHER" id="PTHR47053:SF5">
    <property type="entry name" value="BIFUNCTIONAL MURAMIDASE_DL-ENDOPEPTIDASE CWLT"/>
    <property type="match status" value="1"/>
</dbReference>
<evidence type="ECO:0000256" key="4">
    <source>
        <dbReference type="ARBA" id="ARBA00022807"/>
    </source>
</evidence>
<evidence type="ECO:0000256" key="3">
    <source>
        <dbReference type="ARBA" id="ARBA00022801"/>
    </source>
</evidence>
<dbReference type="AlphaFoldDB" id="A0A7W1T4X0"/>
<dbReference type="GO" id="GO:0006508">
    <property type="term" value="P:proteolysis"/>
    <property type="evidence" value="ECO:0007669"/>
    <property type="project" value="UniProtKB-KW"/>
</dbReference>
<evidence type="ECO:0000256" key="2">
    <source>
        <dbReference type="ARBA" id="ARBA00022670"/>
    </source>
</evidence>
<gene>
    <name evidence="7" type="ORF">HPK16_04200</name>
</gene>
<dbReference type="EMBL" id="JABJVM010000003">
    <property type="protein sequence ID" value="MBA3925538.1"/>
    <property type="molecule type" value="Genomic_DNA"/>
</dbReference>
<dbReference type="SUPFAM" id="SSF53955">
    <property type="entry name" value="Lysozyme-like"/>
    <property type="match status" value="1"/>
</dbReference>
<comment type="similarity">
    <text evidence="1">Belongs to the peptidase C40 family.</text>
</comment>
<evidence type="ECO:0000313" key="8">
    <source>
        <dbReference type="Proteomes" id="UP000548787"/>
    </source>
</evidence>
<feature type="transmembrane region" description="Helical" evidence="5">
    <location>
        <begin position="12"/>
        <end position="30"/>
    </location>
</feature>
<sequence length="324" mass="35540">MGIKTYIKLASALILPILLIPLMLIMLITGDDDTVSMPSNNIETASSISVSSDVERYRPLFEKYAKKYGLETQINILMALTMQESGGRVPDVMQSSESLGLAPNSITDPEQSIDAGCNHFKSVLTKAKGDVDLTLQSYNFGGGFISWVQDGRGGKYTPLLAKQFSVVMASKMGWNNYGDAEYVQHVRRYLVATSANVASSKQMDVIMKEALKYQGQPYVWGGNTANSGFDCSGLTQWCYKQANVSLPRTAEEQYNVATKITESQAKAGDLVFFSGTYAGKFITHVGIYVGNGRMYNSNDSGVEYSSLSNAYWKAHFVGFGRILK</sequence>
<evidence type="ECO:0000256" key="5">
    <source>
        <dbReference type="SAM" id="Phobius"/>
    </source>
</evidence>
<keyword evidence="2" id="KW-0645">Protease</keyword>
<dbReference type="PROSITE" id="PS51935">
    <property type="entry name" value="NLPC_P60"/>
    <property type="match status" value="1"/>
</dbReference>
<dbReference type="InterPro" id="IPR047194">
    <property type="entry name" value="CwlT-like_lysozyme"/>
</dbReference>
<dbReference type="InterPro" id="IPR000064">
    <property type="entry name" value="NLP_P60_dom"/>
</dbReference>
<comment type="caution">
    <text evidence="7">The sequence shown here is derived from an EMBL/GenBank/DDBJ whole genome shotgun (WGS) entry which is preliminary data.</text>
</comment>
<dbReference type="InterPro" id="IPR023346">
    <property type="entry name" value="Lysozyme-like_dom_sf"/>
</dbReference>
<evidence type="ECO:0000256" key="1">
    <source>
        <dbReference type="ARBA" id="ARBA00007074"/>
    </source>
</evidence>
<keyword evidence="5" id="KW-0812">Transmembrane</keyword>
<proteinExistence type="inferred from homology"/>
<name>A0A7W1T4X0_9LIST</name>